<keyword evidence="5" id="KW-0449">Lipoprotein</keyword>
<dbReference type="Pfam" id="PF04333">
    <property type="entry name" value="MlaA"/>
    <property type="match status" value="1"/>
</dbReference>
<dbReference type="GO" id="GO:0016020">
    <property type="term" value="C:membrane"/>
    <property type="evidence" value="ECO:0007669"/>
    <property type="project" value="InterPro"/>
</dbReference>
<dbReference type="GO" id="GO:0120010">
    <property type="term" value="P:intermembrane phospholipid transfer"/>
    <property type="evidence" value="ECO:0007669"/>
    <property type="project" value="TreeGrafter"/>
</dbReference>
<name>A0A0W0U4S9_9GAMM</name>
<dbReference type="PANTHER" id="PTHR30035">
    <property type="entry name" value="LIPOPROTEIN VACJ-RELATED"/>
    <property type="match status" value="1"/>
</dbReference>
<dbReference type="PRINTS" id="PR01805">
    <property type="entry name" value="VACJLIPOPROT"/>
</dbReference>
<dbReference type="EMBL" id="LNYB01000023">
    <property type="protein sequence ID" value="KTD02635.1"/>
    <property type="molecule type" value="Genomic_DNA"/>
</dbReference>
<accession>A0A0W0U4S9</accession>
<feature type="signal peptide" evidence="4">
    <location>
        <begin position="1"/>
        <end position="18"/>
    </location>
</feature>
<organism evidence="5 6">
    <name type="scientific">Legionella feeleii</name>
    <dbReference type="NCBI Taxonomy" id="453"/>
    <lineage>
        <taxon>Bacteria</taxon>
        <taxon>Pseudomonadati</taxon>
        <taxon>Pseudomonadota</taxon>
        <taxon>Gammaproteobacteria</taxon>
        <taxon>Legionellales</taxon>
        <taxon>Legionellaceae</taxon>
        <taxon>Legionella</taxon>
    </lineage>
</organism>
<reference evidence="5 6" key="1">
    <citation type="submission" date="2015-11" db="EMBL/GenBank/DDBJ databases">
        <title>Genomic analysis of 38 Legionella species identifies large and diverse effector repertoires.</title>
        <authorList>
            <person name="Burstein D."/>
            <person name="Amaro F."/>
            <person name="Zusman T."/>
            <person name="Lifshitz Z."/>
            <person name="Cohen O."/>
            <person name="Gilbert J.A."/>
            <person name="Pupko T."/>
            <person name="Shuman H.A."/>
            <person name="Segal G."/>
        </authorList>
    </citation>
    <scope>NUCLEOTIDE SEQUENCE [LARGE SCALE GENOMIC DNA]</scope>
    <source>
        <strain evidence="5 6">WO-44C</strain>
    </source>
</reference>
<feature type="region of interest" description="Disordered" evidence="3">
    <location>
        <begin position="228"/>
        <end position="262"/>
    </location>
</feature>
<dbReference type="PANTHER" id="PTHR30035:SF3">
    <property type="entry name" value="INTERMEMBRANE PHOSPHOLIPID TRANSPORT SYSTEM LIPOPROTEIN MLAA"/>
    <property type="match status" value="1"/>
</dbReference>
<sequence>MRLIGIFATLISSFILSACVHKGPNPDDPYEPLNREVHKFNMAFDATFLKPPAKFYKAVVPPLVRLGVNNAYNNIAMLPTVANDVLQADWRYTIKDSWRFLINSTIGVVGIFDVADKRFSLPPHYNDLGLTFAKWGDKKSPYIVIPFLGPSTIRDGMGMVFDYTVFTPYPYLFSDGIIYALAGLRYVDLRSQLLENERLMEQALDKYAFIRDAYLQHRQFRITGEQDNGSLYVDENEEGGEDYIDDEEEPAPAASKKESKKK</sequence>
<dbReference type="RefSeq" id="WP_058444102.1">
    <property type="nucleotide sequence ID" value="NZ_CAAAHT010000014.1"/>
</dbReference>
<evidence type="ECO:0000256" key="4">
    <source>
        <dbReference type="SAM" id="SignalP"/>
    </source>
</evidence>
<dbReference type="PROSITE" id="PS51257">
    <property type="entry name" value="PROKAR_LIPOPROTEIN"/>
    <property type="match status" value="1"/>
</dbReference>
<dbReference type="STRING" id="453.Lfee_0790"/>
<protein>
    <submittedName>
        <fullName evidence="5">Lipoprotein VacJ-like protein</fullName>
    </submittedName>
</protein>
<proteinExistence type="inferred from homology"/>
<comment type="caution">
    <text evidence="5">The sequence shown here is derived from an EMBL/GenBank/DDBJ whole genome shotgun (WGS) entry which is preliminary data.</text>
</comment>
<evidence type="ECO:0000313" key="6">
    <source>
        <dbReference type="Proteomes" id="UP000054698"/>
    </source>
</evidence>
<comment type="similarity">
    <text evidence="1">Belongs to the MlaA family.</text>
</comment>
<dbReference type="InterPro" id="IPR007428">
    <property type="entry name" value="MlaA"/>
</dbReference>
<keyword evidence="6" id="KW-1185">Reference proteome</keyword>
<dbReference type="AlphaFoldDB" id="A0A0W0U4S9"/>
<keyword evidence="2 4" id="KW-0732">Signal</keyword>
<dbReference type="PATRIC" id="fig|453.4.peg.855"/>
<evidence type="ECO:0000256" key="3">
    <source>
        <dbReference type="SAM" id="MobiDB-lite"/>
    </source>
</evidence>
<dbReference type="Proteomes" id="UP000054698">
    <property type="component" value="Unassembled WGS sequence"/>
</dbReference>
<evidence type="ECO:0000313" key="5">
    <source>
        <dbReference type="EMBL" id="KTD02635.1"/>
    </source>
</evidence>
<feature type="compositionally biased region" description="Acidic residues" evidence="3">
    <location>
        <begin position="234"/>
        <end position="250"/>
    </location>
</feature>
<dbReference type="OrthoDB" id="9785326at2"/>
<evidence type="ECO:0000256" key="1">
    <source>
        <dbReference type="ARBA" id="ARBA00010634"/>
    </source>
</evidence>
<evidence type="ECO:0000256" key="2">
    <source>
        <dbReference type="ARBA" id="ARBA00022729"/>
    </source>
</evidence>
<gene>
    <name evidence="5" type="ORF">Lfee_0790</name>
</gene>
<feature type="chain" id="PRO_5006913709" evidence="4">
    <location>
        <begin position="19"/>
        <end position="262"/>
    </location>
</feature>